<dbReference type="KEGG" id="scor:J3U87_14830"/>
<dbReference type="AlphaFoldDB" id="A0A8A4U4P9"/>
<organism evidence="2 3">
    <name type="scientific">Sulfidibacter corallicola</name>
    <dbReference type="NCBI Taxonomy" id="2818388"/>
    <lineage>
        <taxon>Bacteria</taxon>
        <taxon>Pseudomonadati</taxon>
        <taxon>Acidobacteriota</taxon>
        <taxon>Holophagae</taxon>
        <taxon>Acanthopleuribacterales</taxon>
        <taxon>Acanthopleuribacteraceae</taxon>
        <taxon>Sulfidibacter</taxon>
    </lineage>
</organism>
<keyword evidence="3" id="KW-1185">Reference proteome</keyword>
<protein>
    <submittedName>
        <fullName evidence="2">Uncharacterized protein</fullName>
    </submittedName>
</protein>
<proteinExistence type="predicted"/>
<reference evidence="2" key="1">
    <citation type="submission" date="2021-03" db="EMBL/GenBank/DDBJ databases">
        <title>Acanthopleuribacteraceae sp. M133.</title>
        <authorList>
            <person name="Wang G."/>
        </authorList>
    </citation>
    <scope>NUCLEOTIDE SEQUENCE</scope>
    <source>
        <strain evidence="2">M133</strain>
    </source>
</reference>
<dbReference type="Proteomes" id="UP000663929">
    <property type="component" value="Chromosome"/>
</dbReference>
<evidence type="ECO:0000313" key="3">
    <source>
        <dbReference type="Proteomes" id="UP000663929"/>
    </source>
</evidence>
<dbReference type="RefSeq" id="WP_237383826.1">
    <property type="nucleotide sequence ID" value="NZ_CP071793.1"/>
</dbReference>
<name>A0A8A4U4P9_SULCO</name>
<accession>A0A8A4U4P9</accession>
<evidence type="ECO:0000256" key="1">
    <source>
        <dbReference type="SAM" id="SignalP"/>
    </source>
</evidence>
<feature type="chain" id="PRO_5035146916" evidence="1">
    <location>
        <begin position="17"/>
        <end position="422"/>
    </location>
</feature>
<dbReference type="EMBL" id="CP071793">
    <property type="protein sequence ID" value="QTD53725.1"/>
    <property type="molecule type" value="Genomic_DNA"/>
</dbReference>
<evidence type="ECO:0000313" key="2">
    <source>
        <dbReference type="EMBL" id="QTD53725.1"/>
    </source>
</evidence>
<feature type="signal peptide" evidence="1">
    <location>
        <begin position="1"/>
        <end position="16"/>
    </location>
</feature>
<gene>
    <name evidence="2" type="ORF">J3U87_14830</name>
</gene>
<keyword evidence="1" id="KW-0732">Signal</keyword>
<sequence length="422" mass="48410">MRMKFLVLLVWTCALMGGEAPFGFEAHGFFDVRAGFRLQNDATQRDTSLAESRLQLDLNRMGEWTTLQIRGDAVYDDVIDDRDIDLETGRGWFDLREANLLFSPNRSMDVKVGRQILTWGTGDLLFVNDLFPKDWQSFFSGRQTEYLKAPSDALMMSFFPSFANIDLVYTPRFDADRFIRGERFSYWNGNLGRRAGRDAVVAVDRPDRWVDDGEWALRISRTIKGYELAFYGYDGFWKSPAGQDPVRGLATFPELRVWGASLRGGFGKGLIHAEFGWYDSRRDRDGEDPTVGNGEIRVLLGYERELAREFTLGVQYYLERMLDYENYRASLPAGLVGRDRNRHVTTVRLTRTAMNQNLTLSLFGYASPSDNDFYLRPSVSWKVTDAWQVFAGGNLFGGSRDHTFFGQFEKNSNAYGGFRYSF</sequence>